<accession>A0A3N0C244</accession>
<keyword evidence="3" id="KW-1185">Reference proteome</keyword>
<dbReference type="EMBL" id="RBEE01000003">
    <property type="protein sequence ID" value="RNL56138.1"/>
    <property type="molecule type" value="Genomic_DNA"/>
</dbReference>
<evidence type="ECO:0000313" key="3">
    <source>
        <dbReference type="Proteomes" id="UP000274046"/>
    </source>
</evidence>
<dbReference type="InterPro" id="IPR038330">
    <property type="entry name" value="TspO/MBR-related_sf"/>
</dbReference>
<evidence type="ECO:0000313" key="2">
    <source>
        <dbReference type="EMBL" id="RNL56138.1"/>
    </source>
</evidence>
<feature type="transmembrane region" description="Helical" evidence="1">
    <location>
        <begin position="209"/>
        <end position="226"/>
    </location>
</feature>
<dbReference type="OrthoDB" id="5189031at2"/>
<organism evidence="2 3">
    <name type="scientific">Pedobacter jejuensis</name>
    <dbReference type="NCBI Taxonomy" id="1268550"/>
    <lineage>
        <taxon>Bacteria</taxon>
        <taxon>Pseudomonadati</taxon>
        <taxon>Bacteroidota</taxon>
        <taxon>Sphingobacteriia</taxon>
        <taxon>Sphingobacteriales</taxon>
        <taxon>Sphingobacteriaceae</taxon>
        <taxon>Pedobacter</taxon>
    </lineage>
</organism>
<protein>
    <submittedName>
        <fullName evidence="2">Tryptophan-rich sensory protein</fullName>
    </submittedName>
</protein>
<feature type="transmembrane region" description="Helical" evidence="1">
    <location>
        <begin position="84"/>
        <end position="104"/>
    </location>
</feature>
<gene>
    <name evidence="2" type="ORF">D7004_02635</name>
</gene>
<feature type="transmembrane region" description="Helical" evidence="1">
    <location>
        <begin position="46"/>
        <end position="72"/>
    </location>
</feature>
<evidence type="ECO:0000256" key="1">
    <source>
        <dbReference type="SAM" id="Phobius"/>
    </source>
</evidence>
<dbReference type="Gene3D" id="1.20.1260.100">
    <property type="entry name" value="TspO/MBR protein"/>
    <property type="match status" value="1"/>
</dbReference>
<reference evidence="2 3" key="1">
    <citation type="submission" date="2018-10" db="EMBL/GenBank/DDBJ databases">
        <title>Genome sequencing of Pedobacter jejuensis TNB23.</title>
        <authorList>
            <person name="Cho Y.-J."/>
            <person name="Cho A."/>
            <person name="Kim O.-S."/>
        </authorList>
    </citation>
    <scope>NUCLEOTIDE SEQUENCE [LARGE SCALE GENOMIC DNA]</scope>
    <source>
        <strain evidence="2 3">TNB23</strain>
    </source>
</reference>
<proteinExistence type="predicted"/>
<name>A0A3N0C244_9SPHI</name>
<feature type="transmembrane region" description="Helical" evidence="1">
    <location>
        <begin position="110"/>
        <end position="130"/>
    </location>
</feature>
<feature type="transmembrane region" description="Helical" evidence="1">
    <location>
        <begin position="232"/>
        <end position="253"/>
    </location>
</feature>
<dbReference type="PANTHER" id="PTHR33802:SF1">
    <property type="entry name" value="XK-RELATED PROTEIN"/>
    <property type="match status" value="1"/>
</dbReference>
<dbReference type="AlphaFoldDB" id="A0A3N0C244"/>
<keyword evidence="1" id="KW-1133">Transmembrane helix</keyword>
<comment type="caution">
    <text evidence="2">The sequence shown here is derived from an EMBL/GenBank/DDBJ whole genome shotgun (WGS) entry which is preliminary data.</text>
</comment>
<keyword evidence="1" id="KW-0812">Transmembrane</keyword>
<feature type="transmembrane region" description="Helical" evidence="1">
    <location>
        <begin position="183"/>
        <end position="202"/>
    </location>
</feature>
<dbReference type="RefSeq" id="WP_123204317.1">
    <property type="nucleotide sequence ID" value="NZ_RBEE01000003.1"/>
</dbReference>
<sequence>MDSSKKILPFANGLALVLTILVNYLSNTGLLNGNTMKTVSDRYFNYFTPAGYAFSIWGIIYLGLLAFVLYTGINGKKDPVKSDVVAKIGWWFVLSCLANCLWVVAWLYDYTGISVVIMAVILFSLLKIIVNTRMELDAHPLKEYLFIYWPFALYSGWITVAFIANIAAYLTKIDWQGWGISSVTWAIIMICIAGLVNVIMVYTRNLREFAAVGIWALIAISVSNNNDPAQVSIVYTCYAVSAIIFGFIIHSGLKNRKNSIDSM</sequence>
<dbReference type="Proteomes" id="UP000274046">
    <property type="component" value="Unassembled WGS sequence"/>
</dbReference>
<dbReference type="PANTHER" id="PTHR33802">
    <property type="entry name" value="SI:CH211-161H7.5-RELATED"/>
    <property type="match status" value="1"/>
</dbReference>
<feature type="transmembrane region" description="Helical" evidence="1">
    <location>
        <begin position="7"/>
        <end position="26"/>
    </location>
</feature>
<feature type="transmembrane region" description="Helical" evidence="1">
    <location>
        <begin position="151"/>
        <end position="171"/>
    </location>
</feature>
<keyword evidence="1" id="KW-0472">Membrane</keyword>